<dbReference type="SMART" id="SM00353">
    <property type="entry name" value="HLH"/>
    <property type="match status" value="1"/>
</dbReference>
<sequence length="662" mass="71124">MNLWSDDNGSMMDAFMASTGLSWAAPSPAPPLVLPDPPAPEAACFNQETLQQRLQTLIEGARESWTYAIFWQSSVDASTGSSLLGWGDGYYKGCEENKRKPRSVSAADQEHRKRVLRELNSLISGGAGGGGGGDEAGVEEEVTDTEWFFLVSMTQSFVNGGGLPGQALFSGQPSWISGGDRLAVAPCERARQGQEFGIQTIVCVSVGSGVVELGSTDVIFHNNETMNKVRVLFSLNTLEAPVPAAGSWDQPAAAAADQGETDPAAMWISDPSVIEIKDSVSPAAVEIATISKKSVQQLENPSSSGLTENPSSFHLHHQQQYQQNSHHHQYNQQAQPLFGNGEFNFSQFAANQPQQLKPDTGEILNFGEGKRSSASPAPGASLFSSHPHPPASGDANRRNKRSTGATSRGSNNEEGMLSFSSAPATHPCSASQAKPGANGGVLVGGCGGDSDHSDLEASVREVESSRAAEPEKKPRKRGRKPANGREEPLNHVEAERQRREKLNQKFYALRAVVPNVSKMDKASLLGDAIAYINGLRSKMQSVESENESLRSELEAVKKEKDRSPEQESKTTANGGSSNSRCQGVEIDVRIMGTEAMVRLQCAKSNHPAARLMGVLKELDLEVHYASVSVVKELMMQQATVTMAAARQYTQEQLTAALYSRIA</sequence>
<feature type="compositionally biased region" description="Gly residues" evidence="7">
    <location>
        <begin position="437"/>
        <end position="448"/>
    </location>
</feature>
<dbReference type="GO" id="GO:0000976">
    <property type="term" value="F:transcription cis-regulatory region binding"/>
    <property type="evidence" value="ECO:0007669"/>
    <property type="project" value="TreeGrafter"/>
</dbReference>
<evidence type="ECO:0000256" key="4">
    <source>
        <dbReference type="ARBA" id="ARBA00023163"/>
    </source>
</evidence>
<organism evidence="10 11">
    <name type="scientific">Iris pallida</name>
    <name type="common">Sweet iris</name>
    <dbReference type="NCBI Taxonomy" id="29817"/>
    <lineage>
        <taxon>Eukaryota</taxon>
        <taxon>Viridiplantae</taxon>
        <taxon>Streptophyta</taxon>
        <taxon>Embryophyta</taxon>
        <taxon>Tracheophyta</taxon>
        <taxon>Spermatophyta</taxon>
        <taxon>Magnoliopsida</taxon>
        <taxon>Liliopsida</taxon>
        <taxon>Asparagales</taxon>
        <taxon>Iridaceae</taxon>
        <taxon>Iridoideae</taxon>
        <taxon>Irideae</taxon>
        <taxon>Iris</taxon>
    </lineage>
</organism>
<feature type="compositionally biased region" description="Basic residues" evidence="7">
    <location>
        <begin position="473"/>
        <end position="482"/>
    </location>
</feature>
<dbReference type="GO" id="GO:0005634">
    <property type="term" value="C:nucleus"/>
    <property type="evidence" value="ECO:0007669"/>
    <property type="project" value="UniProtKB-SubCell"/>
</dbReference>
<dbReference type="EMBL" id="JANAVB010011800">
    <property type="protein sequence ID" value="KAJ6836681.1"/>
    <property type="molecule type" value="Genomic_DNA"/>
</dbReference>
<evidence type="ECO:0000313" key="9">
    <source>
        <dbReference type="EMBL" id="KAJ6820842.1"/>
    </source>
</evidence>
<keyword evidence="3 6" id="KW-0805">Transcription regulation</keyword>
<dbReference type="PANTHER" id="PTHR11514:SF43">
    <property type="entry name" value="TRANSCRIPTION FACTOR MYC2"/>
    <property type="match status" value="1"/>
</dbReference>
<dbReference type="PROSITE" id="PS50888">
    <property type="entry name" value="BHLH"/>
    <property type="match status" value="1"/>
</dbReference>
<dbReference type="Pfam" id="PF00010">
    <property type="entry name" value="HLH"/>
    <property type="match status" value="1"/>
</dbReference>
<evidence type="ECO:0000256" key="6">
    <source>
        <dbReference type="RuleBase" id="RU369104"/>
    </source>
</evidence>
<dbReference type="Pfam" id="PF22754">
    <property type="entry name" value="bHLH-TF_ACT-like_plant"/>
    <property type="match status" value="1"/>
</dbReference>
<comment type="subcellular location">
    <subcellularLocation>
        <location evidence="1 6">Nucleus</location>
    </subcellularLocation>
</comment>
<dbReference type="InterPro" id="IPR011598">
    <property type="entry name" value="bHLH_dom"/>
</dbReference>
<feature type="compositionally biased region" description="Polar residues" evidence="7">
    <location>
        <begin position="402"/>
        <end position="432"/>
    </location>
</feature>
<dbReference type="EMBL" id="JANAVB010025197">
    <property type="protein sequence ID" value="KAJ6820842.1"/>
    <property type="molecule type" value="Genomic_DNA"/>
</dbReference>
<feature type="compositionally biased region" description="Basic and acidic residues" evidence="7">
    <location>
        <begin position="547"/>
        <end position="568"/>
    </location>
</feature>
<dbReference type="GO" id="GO:0003700">
    <property type="term" value="F:DNA-binding transcription factor activity"/>
    <property type="evidence" value="ECO:0007669"/>
    <property type="project" value="InterPro"/>
</dbReference>
<evidence type="ECO:0000256" key="5">
    <source>
        <dbReference type="ARBA" id="ARBA00023242"/>
    </source>
</evidence>
<dbReference type="CDD" id="cd11449">
    <property type="entry name" value="bHLH_AtAIB_like"/>
    <property type="match status" value="1"/>
</dbReference>
<keyword evidence="4 6" id="KW-0804">Transcription</keyword>
<proteinExistence type="inferred from homology"/>
<evidence type="ECO:0000256" key="7">
    <source>
        <dbReference type="SAM" id="MobiDB-lite"/>
    </source>
</evidence>
<dbReference type="Proteomes" id="UP001140949">
    <property type="component" value="Unassembled WGS sequence"/>
</dbReference>
<feature type="region of interest" description="Disordered" evidence="7">
    <location>
        <begin position="357"/>
        <end position="496"/>
    </location>
</feature>
<dbReference type="InterPro" id="IPR054502">
    <property type="entry name" value="bHLH-TF_ACT-like_plant"/>
</dbReference>
<feature type="region of interest" description="Disordered" evidence="7">
    <location>
        <begin position="294"/>
        <end position="330"/>
    </location>
</feature>
<accession>A0AAX6H7Y9</accession>
<dbReference type="AlphaFoldDB" id="A0AAX6H7Y9"/>
<dbReference type="GO" id="GO:0046983">
    <property type="term" value="F:protein dimerization activity"/>
    <property type="evidence" value="ECO:0007669"/>
    <property type="project" value="InterPro"/>
</dbReference>
<comment type="similarity">
    <text evidence="2">Belongs to the bHLH protein family.</text>
</comment>
<feature type="compositionally biased region" description="Basic and acidic residues" evidence="7">
    <location>
        <begin position="449"/>
        <end position="472"/>
    </location>
</feature>
<evidence type="ECO:0000256" key="3">
    <source>
        <dbReference type="ARBA" id="ARBA00023015"/>
    </source>
</evidence>
<dbReference type="InterPro" id="IPR036638">
    <property type="entry name" value="HLH_DNA-bd_sf"/>
</dbReference>
<feature type="region of interest" description="Disordered" evidence="7">
    <location>
        <begin position="541"/>
        <end position="580"/>
    </location>
</feature>
<gene>
    <name evidence="10" type="ORF">M6B38_324870</name>
    <name evidence="9" type="ORF">M6B38_393850</name>
</gene>
<evidence type="ECO:0000259" key="8">
    <source>
        <dbReference type="PROSITE" id="PS50888"/>
    </source>
</evidence>
<evidence type="ECO:0000256" key="1">
    <source>
        <dbReference type="ARBA" id="ARBA00004123"/>
    </source>
</evidence>
<feature type="compositionally biased region" description="Basic and acidic residues" evidence="7">
    <location>
        <begin position="483"/>
        <end position="496"/>
    </location>
</feature>
<reference evidence="10" key="1">
    <citation type="journal article" date="2023" name="GigaByte">
        <title>Genome assembly of the bearded iris, Iris pallida Lam.</title>
        <authorList>
            <person name="Bruccoleri R.E."/>
            <person name="Oakeley E.J."/>
            <person name="Faust A.M.E."/>
            <person name="Altorfer M."/>
            <person name="Dessus-Babus S."/>
            <person name="Burckhardt D."/>
            <person name="Oertli M."/>
            <person name="Naumann U."/>
            <person name="Petersen F."/>
            <person name="Wong J."/>
        </authorList>
    </citation>
    <scope>NUCLEOTIDE SEQUENCE</scope>
    <source>
        <strain evidence="10">GSM-AAB239-AS_SAM_17_03QT</strain>
    </source>
</reference>
<reference evidence="10" key="2">
    <citation type="submission" date="2023-04" db="EMBL/GenBank/DDBJ databases">
        <authorList>
            <person name="Bruccoleri R.E."/>
            <person name="Oakeley E.J."/>
            <person name="Faust A.-M."/>
            <person name="Dessus-Babus S."/>
            <person name="Altorfer M."/>
            <person name="Burckhardt D."/>
            <person name="Oertli M."/>
            <person name="Naumann U."/>
            <person name="Petersen F."/>
            <person name="Wong J."/>
        </authorList>
    </citation>
    <scope>NUCLEOTIDE SEQUENCE</scope>
    <source>
        <strain evidence="10">GSM-AAB239-AS_SAM_17_03QT</strain>
        <tissue evidence="10">Leaf</tissue>
    </source>
</reference>
<dbReference type="Gene3D" id="4.10.280.10">
    <property type="entry name" value="Helix-loop-helix DNA-binding domain"/>
    <property type="match status" value="1"/>
</dbReference>
<dbReference type="InterPro" id="IPR045084">
    <property type="entry name" value="AIB/MYC-like"/>
</dbReference>
<name>A0AAX6H7Y9_IRIPA</name>
<evidence type="ECO:0000313" key="11">
    <source>
        <dbReference type="Proteomes" id="UP001140949"/>
    </source>
</evidence>
<dbReference type="SUPFAM" id="SSF47459">
    <property type="entry name" value="HLH, helix-loop-helix DNA-binding domain"/>
    <property type="match status" value="1"/>
</dbReference>
<keyword evidence="11" id="KW-1185">Reference proteome</keyword>
<comment type="caution">
    <text evidence="10">The sequence shown here is derived from an EMBL/GenBank/DDBJ whole genome shotgun (WGS) entry which is preliminary data.</text>
</comment>
<dbReference type="InterPro" id="IPR025610">
    <property type="entry name" value="MYC/MYB_N"/>
</dbReference>
<feature type="compositionally biased region" description="Polar residues" evidence="7">
    <location>
        <begin position="294"/>
        <end position="312"/>
    </location>
</feature>
<evidence type="ECO:0000313" key="10">
    <source>
        <dbReference type="EMBL" id="KAJ6836681.1"/>
    </source>
</evidence>
<dbReference type="PANTHER" id="PTHR11514">
    <property type="entry name" value="MYC"/>
    <property type="match status" value="1"/>
</dbReference>
<keyword evidence="5 6" id="KW-0539">Nucleus</keyword>
<protein>
    <recommendedName>
        <fullName evidence="6">Transcription factor</fullName>
        <shortName evidence="6">bHLH transcription factor</shortName>
    </recommendedName>
    <alternativeName>
        <fullName evidence="6">Basic helix-loop-helix protein</fullName>
    </alternativeName>
</protein>
<feature type="domain" description="BHLH" evidence="8">
    <location>
        <begin position="486"/>
        <end position="535"/>
    </location>
</feature>
<evidence type="ECO:0000256" key="2">
    <source>
        <dbReference type="ARBA" id="ARBA00005510"/>
    </source>
</evidence>
<dbReference type="Pfam" id="PF14215">
    <property type="entry name" value="bHLH-MYC_N"/>
    <property type="match status" value="1"/>
</dbReference>
<feature type="compositionally biased region" description="Polar residues" evidence="7">
    <location>
        <begin position="569"/>
        <end position="580"/>
    </location>
</feature>
<feature type="compositionally biased region" description="Low complexity" evidence="7">
    <location>
        <begin position="318"/>
        <end position="330"/>
    </location>
</feature>